<dbReference type="InterPro" id="IPR013783">
    <property type="entry name" value="Ig-like_fold"/>
</dbReference>
<reference evidence="3" key="1">
    <citation type="submission" date="2018-11" db="EMBL/GenBank/DDBJ databases">
        <title>Proposal to divide the Flavobacteriaceae and reorganize its genera based on Amino Acid Identity values calculated from whole genome sequences.</title>
        <authorList>
            <person name="Nicholson A.C."/>
            <person name="Gulvik C.A."/>
            <person name="Whitney A.M."/>
            <person name="Humrighouse B.W."/>
            <person name="Bell M."/>
            <person name="Holmes B."/>
            <person name="Steigerwalt A.G."/>
            <person name="Villarma A."/>
            <person name="Sheth M."/>
            <person name="Batra D."/>
            <person name="Pryor J."/>
            <person name="Bernardet J.-F."/>
            <person name="Hugo C."/>
            <person name="Kampfer P."/>
            <person name="Newman J.D."/>
            <person name="McQuiston J.R."/>
        </authorList>
    </citation>
    <scope>NUCLEOTIDE SEQUENCE [LARGE SCALE GENOMIC DNA]</scope>
    <source>
        <strain evidence="3">G0081</strain>
    </source>
</reference>
<evidence type="ECO:0008006" key="4">
    <source>
        <dbReference type="Google" id="ProtNLM"/>
    </source>
</evidence>
<dbReference type="Pfam" id="PF13715">
    <property type="entry name" value="CarbopepD_reg_2"/>
    <property type="match status" value="1"/>
</dbReference>
<dbReference type="Gene3D" id="2.120.10.30">
    <property type="entry name" value="TolB, C-terminal domain"/>
    <property type="match status" value="1"/>
</dbReference>
<dbReference type="SUPFAM" id="SSF82171">
    <property type="entry name" value="DPP6 N-terminal domain-like"/>
    <property type="match status" value="1"/>
</dbReference>
<evidence type="ECO:0000313" key="3">
    <source>
        <dbReference type="Proteomes" id="UP000270185"/>
    </source>
</evidence>
<dbReference type="SUPFAM" id="SSF49452">
    <property type="entry name" value="Starch-binding domain-like"/>
    <property type="match status" value="1"/>
</dbReference>
<dbReference type="Proteomes" id="UP000270185">
    <property type="component" value="Chromosome"/>
</dbReference>
<dbReference type="InterPro" id="IPR036116">
    <property type="entry name" value="FN3_sf"/>
</dbReference>
<feature type="signal peptide" evidence="1">
    <location>
        <begin position="1"/>
        <end position="21"/>
    </location>
</feature>
<dbReference type="PROSITE" id="PS51257">
    <property type="entry name" value="PROKAR_LIPOPROTEIN"/>
    <property type="match status" value="1"/>
</dbReference>
<dbReference type="GO" id="GO:0030246">
    <property type="term" value="F:carbohydrate binding"/>
    <property type="evidence" value="ECO:0007669"/>
    <property type="project" value="InterPro"/>
</dbReference>
<dbReference type="InterPro" id="IPR011042">
    <property type="entry name" value="6-blade_b-propeller_TolB-like"/>
</dbReference>
<keyword evidence="1" id="KW-0732">Signal</keyword>
<dbReference type="Gene3D" id="2.60.40.10">
    <property type="entry name" value="Immunoglobulins"/>
    <property type="match status" value="1"/>
</dbReference>
<name>A0A3G8XFK8_9FLAO</name>
<dbReference type="OrthoDB" id="9815657at2"/>
<dbReference type="EMBL" id="CP034159">
    <property type="protein sequence ID" value="AZI32160.1"/>
    <property type="molecule type" value="Genomic_DNA"/>
</dbReference>
<dbReference type="RefSeq" id="WP_125022401.1">
    <property type="nucleotide sequence ID" value="NZ_CP034159.1"/>
</dbReference>
<evidence type="ECO:0000256" key="1">
    <source>
        <dbReference type="SAM" id="SignalP"/>
    </source>
</evidence>
<sequence length="497" mass="55544">MKNIFNILTFFLFIFSLSSCSEDLVDKVQVATLKGIVIKKGTNQPIKNVKLFTTPSTETVFTKDDGSFIIENIPLGDYSVRAELTGYLTSFQGVSFKNNEQTVSVVFEMSDDDSLNSSPSVPVLLSPVDNAVDQPLAVDLTWDCNDADSLDVLKYKVVVKNDFDANVIEIKDLTDKHYYLENLKFGVTYYWQVSVSDGINPEVNSPVFRFKTSTTPNNRFHYVKKMNGSYYIVSSDEANVNFQFTPFDKNSWRPRLNQNSQIIAFLRTVGGNAQIFTANTDGSNPFQVTAVPVAGFDNAEIDYAWSKNGKEFLYANFTKLYRINKDGSGLQLVYTTPDGSFISECDWSYDGSKIALKTNDANGYNVKIYIIDLVGNTVKTVLENVPGAAGGLNFSVDGSKLLYTYDISGHQEANYRQLDTHMFIYNLVTDENIDLSVLSEKPDGSNDLDPRFSPNDADVIFVNTSNDGISAKKITKVILQDNSRTDLFPDAEMPDWE</sequence>
<proteinExistence type="predicted"/>
<dbReference type="InterPro" id="IPR003961">
    <property type="entry name" value="FN3_dom"/>
</dbReference>
<keyword evidence="3" id="KW-1185">Reference proteome</keyword>
<dbReference type="KEGG" id="ccas:EIB73_02735"/>
<dbReference type="CDD" id="cd00063">
    <property type="entry name" value="FN3"/>
    <property type="match status" value="1"/>
</dbReference>
<organism evidence="2 3">
    <name type="scientific">Kaistella carnis</name>
    <dbReference type="NCBI Taxonomy" id="1241979"/>
    <lineage>
        <taxon>Bacteria</taxon>
        <taxon>Pseudomonadati</taxon>
        <taxon>Bacteroidota</taxon>
        <taxon>Flavobacteriia</taxon>
        <taxon>Flavobacteriales</taxon>
        <taxon>Weeksellaceae</taxon>
        <taxon>Chryseobacterium group</taxon>
        <taxon>Kaistella</taxon>
    </lineage>
</organism>
<dbReference type="AlphaFoldDB" id="A0A3G8XFK8"/>
<dbReference type="Gene3D" id="2.60.40.1120">
    <property type="entry name" value="Carboxypeptidase-like, regulatory domain"/>
    <property type="match status" value="1"/>
</dbReference>
<dbReference type="InterPro" id="IPR013784">
    <property type="entry name" value="Carb-bd-like_fold"/>
</dbReference>
<gene>
    <name evidence="2" type="ORF">EIB73_02735</name>
</gene>
<feature type="chain" id="PRO_5018037802" description="Fibronectin type-III domain-containing protein" evidence="1">
    <location>
        <begin position="22"/>
        <end position="497"/>
    </location>
</feature>
<accession>A0A3G8XFK8</accession>
<dbReference type="SUPFAM" id="SSF49265">
    <property type="entry name" value="Fibronectin type III"/>
    <property type="match status" value="1"/>
</dbReference>
<evidence type="ECO:0000313" key="2">
    <source>
        <dbReference type="EMBL" id="AZI32160.1"/>
    </source>
</evidence>
<protein>
    <recommendedName>
        <fullName evidence="4">Fibronectin type-III domain-containing protein</fullName>
    </recommendedName>
</protein>